<reference evidence="1 2" key="1">
    <citation type="submission" date="2022-01" db="EMBL/GenBank/DDBJ databases">
        <title>Collection of gut derived symbiotic bacterial strains cultured from healthy donors.</title>
        <authorList>
            <person name="Lin H."/>
            <person name="Kohout C."/>
            <person name="Waligurski E."/>
            <person name="Pamer E.G."/>
        </authorList>
    </citation>
    <scope>NUCLEOTIDE SEQUENCE [LARGE SCALE GENOMIC DNA]</scope>
    <source>
        <strain evidence="1 2">DFI.3.7</strain>
    </source>
</reference>
<evidence type="ECO:0000313" key="2">
    <source>
        <dbReference type="Proteomes" id="UP001200313"/>
    </source>
</evidence>
<keyword evidence="2" id="KW-1185">Reference proteome</keyword>
<protein>
    <submittedName>
        <fullName evidence="1">ATP-binding protein</fullName>
    </submittedName>
</protein>
<sequence length="143" mass="15591">MKKILAFCLLISLLIGLVGCGKKAHIVFPFAASDVTKIEVIYKDGESDAQKKTVNKETEIDSLYKSFSELSVQEKDCASADTLGSVVFTFYLADGTSYEINYLSFATKSGRLQSENAGFDYFTSGDLVGLWENLSGESKVVSP</sequence>
<evidence type="ECO:0000313" key="1">
    <source>
        <dbReference type="EMBL" id="MCG4529062.1"/>
    </source>
</evidence>
<organism evidence="1 2">
    <name type="scientific">Intestinimonas massiliensis</name>
    <name type="common">ex Afouda et al. 2020</name>
    <dbReference type="NCBI Taxonomy" id="1673721"/>
    <lineage>
        <taxon>Bacteria</taxon>
        <taxon>Bacillati</taxon>
        <taxon>Bacillota</taxon>
        <taxon>Clostridia</taxon>
        <taxon>Eubacteriales</taxon>
        <taxon>Intestinimonas</taxon>
    </lineage>
</organism>
<keyword evidence="1" id="KW-0067">ATP-binding</keyword>
<dbReference type="Proteomes" id="UP001200313">
    <property type="component" value="Unassembled WGS sequence"/>
</dbReference>
<dbReference type="RefSeq" id="WP_238075280.1">
    <property type="nucleotide sequence ID" value="NZ_JAKNJB010000058.1"/>
</dbReference>
<comment type="caution">
    <text evidence="1">The sequence shown here is derived from an EMBL/GenBank/DDBJ whole genome shotgun (WGS) entry which is preliminary data.</text>
</comment>
<gene>
    <name evidence="1" type="ORF">L0P79_18675</name>
</gene>
<keyword evidence="1" id="KW-0547">Nucleotide-binding</keyword>
<name>A0ABS9ME13_9FIRM</name>
<dbReference type="EMBL" id="JAKNJB010000058">
    <property type="protein sequence ID" value="MCG4529062.1"/>
    <property type="molecule type" value="Genomic_DNA"/>
</dbReference>
<dbReference type="GO" id="GO:0005524">
    <property type="term" value="F:ATP binding"/>
    <property type="evidence" value="ECO:0007669"/>
    <property type="project" value="UniProtKB-KW"/>
</dbReference>
<dbReference type="PROSITE" id="PS51257">
    <property type="entry name" value="PROKAR_LIPOPROTEIN"/>
    <property type="match status" value="1"/>
</dbReference>
<accession>A0ABS9ME13</accession>
<proteinExistence type="predicted"/>